<dbReference type="RefSeq" id="XP_001217838.1">
    <property type="nucleotide sequence ID" value="XM_001217837.1"/>
</dbReference>
<dbReference type="AlphaFoldDB" id="Q0CAR8"/>
<evidence type="ECO:0000313" key="3">
    <source>
        <dbReference type="Proteomes" id="UP000007963"/>
    </source>
</evidence>
<sequence>MRSTLPTPIFNRPSSTIRTISANGVRINSSSDPEYAVSLVSDGISSITSTLATLPSSPPTVPARHTVPPFRAHRSESRSVRAPTSSNTLSNPSTPLRRICVATSPLSIHTSRAPASRSTPARSVCRVVAATNAPCVIAIAIAASPTVVVPPRTSTRSPARSASPRITAPHAVGSSVGSAPSIFCVCAVKRPPHPTSCGGDHASARKCLFQSCAACRVDDADGFAAWDTGWVRGCGVLVCTGTQVAAVEAEGVHADADAIGGGCRERYGFEAEHCVSVDCAEMVVE</sequence>
<gene>
    <name evidence="2" type="ORF">ATEG_09216</name>
</gene>
<protein>
    <submittedName>
        <fullName evidence="2">Uncharacterized protein</fullName>
    </submittedName>
</protein>
<proteinExistence type="predicted"/>
<dbReference type="EMBL" id="CH476607">
    <property type="protein sequence ID" value="EAU30353.1"/>
    <property type="molecule type" value="Genomic_DNA"/>
</dbReference>
<accession>Q0CAR8</accession>
<dbReference type="Proteomes" id="UP000007963">
    <property type="component" value="Unassembled WGS sequence"/>
</dbReference>
<evidence type="ECO:0000313" key="2">
    <source>
        <dbReference type="EMBL" id="EAU30353.1"/>
    </source>
</evidence>
<reference evidence="3" key="1">
    <citation type="submission" date="2005-09" db="EMBL/GenBank/DDBJ databases">
        <title>Annotation of the Aspergillus terreus NIH2624 genome.</title>
        <authorList>
            <person name="Birren B.W."/>
            <person name="Lander E.S."/>
            <person name="Galagan J.E."/>
            <person name="Nusbaum C."/>
            <person name="Devon K."/>
            <person name="Henn M."/>
            <person name="Ma L.-J."/>
            <person name="Jaffe D.B."/>
            <person name="Butler J."/>
            <person name="Alvarez P."/>
            <person name="Gnerre S."/>
            <person name="Grabherr M."/>
            <person name="Kleber M."/>
            <person name="Mauceli E.W."/>
            <person name="Brockman W."/>
            <person name="Rounsley S."/>
            <person name="Young S.K."/>
            <person name="LaButti K."/>
            <person name="Pushparaj V."/>
            <person name="DeCaprio D."/>
            <person name="Crawford M."/>
            <person name="Koehrsen M."/>
            <person name="Engels R."/>
            <person name="Montgomery P."/>
            <person name="Pearson M."/>
            <person name="Howarth C."/>
            <person name="Larson L."/>
            <person name="Luoma S."/>
            <person name="White J."/>
            <person name="Alvarado L."/>
            <person name="Kodira C.D."/>
            <person name="Zeng Q."/>
            <person name="Oleary S."/>
            <person name="Yandava C."/>
            <person name="Denning D.W."/>
            <person name="Nierman W.C."/>
            <person name="Milne T."/>
            <person name="Madden K."/>
        </authorList>
    </citation>
    <scope>NUCLEOTIDE SEQUENCE [LARGE SCALE GENOMIC DNA]</scope>
    <source>
        <strain evidence="3">NIH 2624 / FGSC A1156</strain>
    </source>
</reference>
<name>Q0CAR8_ASPTN</name>
<feature type="compositionally biased region" description="Low complexity" evidence="1">
    <location>
        <begin position="150"/>
        <end position="169"/>
    </location>
</feature>
<feature type="region of interest" description="Disordered" evidence="1">
    <location>
        <begin position="55"/>
        <end position="94"/>
    </location>
</feature>
<evidence type="ECO:0000256" key="1">
    <source>
        <dbReference type="SAM" id="MobiDB-lite"/>
    </source>
</evidence>
<feature type="region of interest" description="Disordered" evidence="1">
    <location>
        <begin position="149"/>
        <end position="172"/>
    </location>
</feature>
<dbReference type="HOGENOM" id="CLU_976542_0_0_1"/>
<organism evidence="2 3">
    <name type="scientific">Aspergillus terreus (strain NIH 2624 / FGSC A1156)</name>
    <dbReference type="NCBI Taxonomy" id="341663"/>
    <lineage>
        <taxon>Eukaryota</taxon>
        <taxon>Fungi</taxon>
        <taxon>Dikarya</taxon>
        <taxon>Ascomycota</taxon>
        <taxon>Pezizomycotina</taxon>
        <taxon>Eurotiomycetes</taxon>
        <taxon>Eurotiomycetidae</taxon>
        <taxon>Eurotiales</taxon>
        <taxon>Aspergillaceae</taxon>
        <taxon>Aspergillus</taxon>
        <taxon>Aspergillus subgen. Circumdati</taxon>
    </lineage>
</organism>
<dbReference type="VEuPathDB" id="FungiDB:ATEG_09216"/>
<dbReference type="GeneID" id="4353992"/>
<feature type="compositionally biased region" description="Low complexity" evidence="1">
    <location>
        <begin position="83"/>
        <end position="94"/>
    </location>
</feature>